<name>A0A7R8HBK4_LEPSM</name>
<evidence type="ECO:0000313" key="2">
    <source>
        <dbReference type="Proteomes" id="UP000675881"/>
    </source>
</evidence>
<gene>
    <name evidence="1" type="ORF">LSAA_12549</name>
</gene>
<proteinExistence type="predicted"/>
<protein>
    <submittedName>
        <fullName evidence="1">BNIP2</fullName>
    </submittedName>
</protein>
<organism evidence="1 2">
    <name type="scientific">Lepeophtheirus salmonis</name>
    <name type="common">Salmon louse</name>
    <name type="synonym">Caligus salmonis</name>
    <dbReference type="NCBI Taxonomy" id="72036"/>
    <lineage>
        <taxon>Eukaryota</taxon>
        <taxon>Metazoa</taxon>
        <taxon>Ecdysozoa</taxon>
        <taxon>Arthropoda</taxon>
        <taxon>Crustacea</taxon>
        <taxon>Multicrustacea</taxon>
        <taxon>Hexanauplia</taxon>
        <taxon>Copepoda</taxon>
        <taxon>Siphonostomatoida</taxon>
        <taxon>Caligidae</taxon>
        <taxon>Lepeophtheirus</taxon>
    </lineage>
</organism>
<keyword evidence="2" id="KW-1185">Reference proteome</keyword>
<accession>A0A7R8HBK4</accession>
<reference evidence="1" key="1">
    <citation type="submission" date="2021-02" db="EMBL/GenBank/DDBJ databases">
        <authorList>
            <person name="Bekaert M."/>
        </authorList>
    </citation>
    <scope>NUCLEOTIDE SEQUENCE</scope>
    <source>
        <strain evidence="1">IoA-00</strain>
    </source>
</reference>
<dbReference type="AlphaFoldDB" id="A0A7R8HBK4"/>
<sequence length="317" mass="36313">MSSEHKEFLAFGFSIVYFSSLLVDYDVILTDLFKQTRGDCIAVAQTSPSAIDLEGLDQQSQEVNMIEDINVPNDRSTSPVGVESKTSYQYHTKKLNGTFAVPRQLKLFKFPNVRKREEIVLETYLRVAESKYQLDRCSQFEVERICKSVLVIDDDQIQAKVNDYCDKIGLRLKRMLTMPILQTSLTSSNSASNSINIQIDNLNSYMKSMIVEEFQILFESKIIHQNIEISRCRGYIRTTLADPSSNRNCQEPKQDFQLGLPNSKKSTATMKHSFSAMTKLRSKLTTDRLCISLNKDFIPRLDIDALIDSWLQKQTED</sequence>
<evidence type="ECO:0000313" key="1">
    <source>
        <dbReference type="EMBL" id="CAF2988805.1"/>
    </source>
</evidence>
<dbReference type="EMBL" id="HG994585">
    <property type="protein sequence ID" value="CAF2988805.1"/>
    <property type="molecule type" value="Genomic_DNA"/>
</dbReference>
<dbReference type="Proteomes" id="UP000675881">
    <property type="component" value="Chromosome 6"/>
</dbReference>